<dbReference type="InterPro" id="IPR000232">
    <property type="entry name" value="HSF_DNA-bd"/>
</dbReference>
<comment type="caution">
    <text evidence="8">The sequence shown here is derived from an EMBL/GenBank/DDBJ whole genome shotgun (WGS) entry which is preliminary data.</text>
</comment>
<keyword evidence="9" id="KW-1185">Reference proteome</keyword>
<evidence type="ECO:0000313" key="8">
    <source>
        <dbReference type="EMBL" id="GFY60830.1"/>
    </source>
</evidence>
<keyword evidence="3" id="KW-0238">DNA-binding</keyword>
<dbReference type="AlphaFoldDB" id="A0A8X6XVN2"/>
<proteinExistence type="inferred from homology"/>
<evidence type="ECO:0000256" key="3">
    <source>
        <dbReference type="ARBA" id="ARBA00023125"/>
    </source>
</evidence>
<evidence type="ECO:0000256" key="2">
    <source>
        <dbReference type="ARBA" id="ARBA00006403"/>
    </source>
</evidence>
<reference evidence="8" key="1">
    <citation type="submission" date="2020-08" db="EMBL/GenBank/DDBJ databases">
        <title>Multicomponent nature underlies the extraordinary mechanical properties of spider dragline silk.</title>
        <authorList>
            <person name="Kono N."/>
            <person name="Nakamura H."/>
            <person name="Mori M."/>
            <person name="Yoshida Y."/>
            <person name="Ohtoshi R."/>
            <person name="Malay A.D."/>
            <person name="Moran D.A.P."/>
            <person name="Tomita M."/>
            <person name="Numata K."/>
            <person name="Arakawa K."/>
        </authorList>
    </citation>
    <scope>NUCLEOTIDE SEQUENCE</scope>
</reference>
<evidence type="ECO:0000259" key="7">
    <source>
        <dbReference type="SMART" id="SM00415"/>
    </source>
</evidence>
<gene>
    <name evidence="8" type="primary">NCL1_54750</name>
    <name evidence="8" type="ORF">TNIN_171141</name>
</gene>
<evidence type="ECO:0000256" key="5">
    <source>
        <dbReference type="RuleBase" id="RU004020"/>
    </source>
</evidence>
<name>A0A8X6XVN2_9ARAC</name>
<evidence type="ECO:0000256" key="6">
    <source>
        <dbReference type="SAM" id="MobiDB-lite"/>
    </source>
</evidence>
<feature type="domain" description="HSF-type DNA-binding" evidence="7">
    <location>
        <begin position="3"/>
        <end position="106"/>
    </location>
</feature>
<feature type="region of interest" description="Disordered" evidence="6">
    <location>
        <begin position="118"/>
        <end position="140"/>
    </location>
</feature>
<dbReference type="GO" id="GO:0003700">
    <property type="term" value="F:DNA-binding transcription factor activity"/>
    <property type="evidence" value="ECO:0007669"/>
    <property type="project" value="InterPro"/>
</dbReference>
<evidence type="ECO:0000313" key="9">
    <source>
        <dbReference type="Proteomes" id="UP000886998"/>
    </source>
</evidence>
<dbReference type="PANTHER" id="PTHR10015:SF465">
    <property type="entry name" value="HSF-TYPE DNA-BINDING DOMAIN-CONTAINING PROTEIN"/>
    <property type="match status" value="1"/>
</dbReference>
<dbReference type="PANTHER" id="PTHR10015">
    <property type="entry name" value="HEAT SHOCK TRANSCRIPTION FACTOR"/>
    <property type="match status" value="1"/>
</dbReference>
<dbReference type="OrthoDB" id="6418155at2759"/>
<dbReference type="InterPro" id="IPR036388">
    <property type="entry name" value="WH-like_DNA-bd_sf"/>
</dbReference>
<evidence type="ECO:0000256" key="4">
    <source>
        <dbReference type="ARBA" id="ARBA00023242"/>
    </source>
</evidence>
<dbReference type="Proteomes" id="UP000886998">
    <property type="component" value="Unassembled WGS sequence"/>
</dbReference>
<feature type="region of interest" description="Disordered" evidence="6">
    <location>
        <begin position="231"/>
        <end position="262"/>
    </location>
</feature>
<dbReference type="GO" id="GO:0005634">
    <property type="term" value="C:nucleus"/>
    <property type="evidence" value="ECO:0007669"/>
    <property type="project" value="UniProtKB-SubCell"/>
</dbReference>
<dbReference type="EMBL" id="BMAV01013298">
    <property type="protein sequence ID" value="GFY60830.1"/>
    <property type="molecule type" value="Genomic_DNA"/>
</dbReference>
<dbReference type="GO" id="GO:0043565">
    <property type="term" value="F:sequence-specific DNA binding"/>
    <property type="evidence" value="ECO:0007669"/>
    <property type="project" value="InterPro"/>
</dbReference>
<keyword evidence="8" id="KW-0346">Stress response</keyword>
<organism evidence="8 9">
    <name type="scientific">Trichonephila inaurata madagascariensis</name>
    <dbReference type="NCBI Taxonomy" id="2747483"/>
    <lineage>
        <taxon>Eukaryota</taxon>
        <taxon>Metazoa</taxon>
        <taxon>Ecdysozoa</taxon>
        <taxon>Arthropoda</taxon>
        <taxon>Chelicerata</taxon>
        <taxon>Arachnida</taxon>
        <taxon>Araneae</taxon>
        <taxon>Araneomorphae</taxon>
        <taxon>Entelegynae</taxon>
        <taxon>Araneoidea</taxon>
        <taxon>Nephilidae</taxon>
        <taxon>Trichonephila</taxon>
        <taxon>Trichonephila inaurata</taxon>
    </lineage>
</organism>
<evidence type="ECO:0000256" key="1">
    <source>
        <dbReference type="ARBA" id="ARBA00004123"/>
    </source>
</evidence>
<feature type="compositionally biased region" description="Basic and acidic residues" evidence="6">
    <location>
        <begin position="118"/>
        <end position="132"/>
    </location>
</feature>
<dbReference type="Gene3D" id="1.10.10.10">
    <property type="entry name" value="Winged helix-like DNA-binding domain superfamily/Winged helix DNA-binding domain"/>
    <property type="match status" value="1"/>
</dbReference>
<dbReference type="InterPro" id="IPR036390">
    <property type="entry name" value="WH_DNA-bd_sf"/>
</dbReference>
<comment type="subcellular location">
    <subcellularLocation>
        <location evidence="1">Nucleus</location>
    </subcellularLocation>
</comment>
<sequence>MGKSKRFQFKLWRVVNRCQTNSVRWSETGDSIIFNFSKFKKEYLDPNNDFCKSDNISSFIRQLNLYGFRKMIDLTHTTQYSNGDKEYLNPYFVKGRPDLLHQVVRNSLRSSVKVSPILKKDKSGDGEKRNGNKEGFVPPKPGTYWLQPTGLCTSNPKRKHTATVLSNKKLKDKCCDSNCFGKQMQIQKEVHYSPSSASQYDLAAHKIKQELIIENEKDAEKIVEKEKTNVSVFSNESNKPRSQEKRKRQTKDIDDPQNSGMNKRITITEKDGALVFSKIMTKTSNQKKAMSIKSLYAVLNNSITLSPHHGELVRGEKVLAACSRLINSMICTQHPDPPANPDIVISRKNERTGYEFGKLKALYRPITILKSPTLKCLQEKKIDSNTLKLILRNYNADDSVFIRPEAKDIVLTSATLGMTCTDPNTCYLCCGDIIKSIYI</sequence>
<dbReference type="SUPFAM" id="SSF46785">
    <property type="entry name" value="Winged helix' DNA-binding domain"/>
    <property type="match status" value="1"/>
</dbReference>
<keyword evidence="4" id="KW-0539">Nucleus</keyword>
<accession>A0A8X6XVN2</accession>
<protein>
    <submittedName>
        <fullName evidence="8">Heat shock factor protein 2</fullName>
    </submittedName>
</protein>
<comment type="similarity">
    <text evidence="2 5">Belongs to the HSF family.</text>
</comment>
<dbReference type="Pfam" id="PF00447">
    <property type="entry name" value="HSF_DNA-bind"/>
    <property type="match status" value="1"/>
</dbReference>
<dbReference type="SMART" id="SM00415">
    <property type="entry name" value="HSF"/>
    <property type="match status" value="1"/>
</dbReference>